<keyword evidence="1" id="KW-0812">Transmembrane</keyword>
<organism evidence="2">
    <name type="scientific">Halalkalibacterium halodurans</name>
    <name type="common">Bacillus halodurans</name>
    <dbReference type="NCBI Taxonomy" id="86665"/>
    <lineage>
        <taxon>Bacteria</taxon>
        <taxon>Bacillati</taxon>
        <taxon>Bacillota</taxon>
        <taxon>Bacilli</taxon>
        <taxon>Bacillales</taxon>
        <taxon>Bacillaceae</taxon>
        <taxon>Halalkalibacterium (ex Joshi et al. 2022)</taxon>
    </lineage>
</organism>
<evidence type="ECO:0000313" key="2">
    <source>
        <dbReference type="EMBL" id="KOO37476.1"/>
    </source>
</evidence>
<dbReference type="PATRIC" id="fig|136160.3.peg.255"/>
<keyword evidence="1" id="KW-1133">Transmembrane helix</keyword>
<feature type="transmembrane region" description="Helical" evidence="1">
    <location>
        <begin position="6"/>
        <end position="23"/>
    </location>
</feature>
<comment type="caution">
    <text evidence="2">The sequence shown here is derived from an EMBL/GenBank/DDBJ whole genome shotgun (WGS) entry which is preliminary data.</text>
</comment>
<keyword evidence="1" id="KW-0472">Membrane</keyword>
<feature type="transmembrane region" description="Helical" evidence="1">
    <location>
        <begin position="71"/>
        <end position="90"/>
    </location>
</feature>
<feature type="transmembrane region" description="Helical" evidence="1">
    <location>
        <begin position="44"/>
        <end position="65"/>
    </location>
</feature>
<dbReference type="EMBL" id="LILD01000001">
    <property type="protein sequence ID" value="KOO37476.1"/>
    <property type="molecule type" value="Genomic_DNA"/>
</dbReference>
<evidence type="ECO:0008006" key="3">
    <source>
        <dbReference type="Google" id="ProtNLM"/>
    </source>
</evidence>
<reference evidence="2" key="1">
    <citation type="submission" date="2015-08" db="EMBL/GenBank/DDBJ databases">
        <title>Complete DNA Sequence of Pseudomonas syringae pv. actinidiae, the Causal Agent of Kiwifruit Canker Disease.</title>
        <authorList>
            <person name="Rikkerink E.H.A."/>
            <person name="Fineran P.C."/>
        </authorList>
    </citation>
    <scope>NUCLEOTIDE SEQUENCE</scope>
    <source>
        <strain evidence="2">DSM 13666</strain>
    </source>
</reference>
<name>A0A0M0KF95_ALKHA</name>
<dbReference type="GeneID" id="87599488"/>
<sequence length="96" mass="10910">MNVVLLVSAVITMIVVLNNIISIEKKKPSSMGKEIKQTLHMMPWGLLLLGCLILIPFEVWVLTGSSNDWDGVYIVAATFIMTLILCYAYYYKRKQL</sequence>
<gene>
    <name evidence="2" type="ORF">AMD02_00410</name>
</gene>
<proteinExistence type="predicted"/>
<accession>A0A4Y7X0U2</accession>
<dbReference type="RefSeq" id="WP_010900063.1">
    <property type="nucleotide sequence ID" value="NZ_CP040441.1"/>
</dbReference>
<dbReference type="AlphaFoldDB" id="A0A0M0KF95"/>
<evidence type="ECO:0000256" key="1">
    <source>
        <dbReference type="SAM" id="Phobius"/>
    </source>
</evidence>
<protein>
    <recommendedName>
        <fullName evidence="3">Amino acid permease</fullName>
    </recommendedName>
</protein>
<accession>A0A0M0KF95</accession>